<comment type="catalytic activity">
    <reaction evidence="4">
        <text>L-proline + NAD(+) = (S)-1-pyrroline-5-carboxylate + NADH + 2 H(+)</text>
        <dbReference type="Rhea" id="RHEA:14105"/>
        <dbReference type="ChEBI" id="CHEBI:15378"/>
        <dbReference type="ChEBI" id="CHEBI:17388"/>
        <dbReference type="ChEBI" id="CHEBI:57540"/>
        <dbReference type="ChEBI" id="CHEBI:57945"/>
        <dbReference type="ChEBI" id="CHEBI:60039"/>
        <dbReference type="EC" id="1.5.1.2"/>
    </reaction>
</comment>
<organism evidence="10 11">
    <name type="scientific">Natronospira elongata</name>
    <dbReference type="NCBI Taxonomy" id="3110268"/>
    <lineage>
        <taxon>Bacteria</taxon>
        <taxon>Pseudomonadati</taxon>
        <taxon>Pseudomonadota</taxon>
        <taxon>Gammaproteobacteria</taxon>
        <taxon>Natronospirales</taxon>
        <taxon>Natronospiraceae</taxon>
        <taxon>Natronospira</taxon>
    </lineage>
</organism>
<dbReference type="InterPro" id="IPR029036">
    <property type="entry name" value="P5CR_dimer"/>
</dbReference>
<dbReference type="Gene3D" id="3.40.50.720">
    <property type="entry name" value="NAD(P)-binding Rossmann-like Domain"/>
    <property type="match status" value="1"/>
</dbReference>
<dbReference type="PANTHER" id="PTHR11645">
    <property type="entry name" value="PYRROLINE-5-CARBOXYLATE REDUCTASE"/>
    <property type="match status" value="1"/>
</dbReference>
<dbReference type="InterPro" id="IPR000304">
    <property type="entry name" value="Pyrroline-COOH_reductase"/>
</dbReference>
<keyword evidence="4" id="KW-0641">Proline biosynthesis</keyword>
<feature type="domain" description="Pyrroline-5-carboxylate reductase dimerisation" evidence="9">
    <location>
        <begin position="164"/>
        <end position="268"/>
    </location>
</feature>
<dbReference type="PIRSF" id="PIRSF000193">
    <property type="entry name" value="Pyrrol-5-carb_rd"/>
    <property type="match status" value="1"/>
</dbReference>
<comment type="subcellular location">
    <subcellularLocation>
        <location evidence="4">Cytoplasm</location>
    </subcellularLocation>
</comment>
<keyword evidence="2 4" id="KW-0521">NADP</keyword>
<dbReference type="GO" id="GO:0055129">
    <property type="term" value="P:L-proline biosynthetic process"/>
    <property type="evidence" value="ECO:0007669"/>
    <property type="project" value="UniProtKB-UniRule"/>
</dbReference>
<keyword evidence="11" id="KW-1185">Reference proteome</keyword>
<dbReference type="NCBIfam" id="TIGR00112">
    <property type="entry name" value="proC"/>
    <property type="match status" value="1"/>
</dbReference>
<feature type="binding site" evidence="6">
    <location>
        <begin position="9"/>
        <end position="14"/>
    </location>
    <ligand>
        <name>NADP(+)</name>
        <dbReference type="ChEBI" id="CHEBI:58349"/>
    </ligand>
</feature>
<evidence type="ECO:0000256" key="3">
    <source>
        <dbReference type="ARBA" id="ARBA00023002"/>
    </source>
</evidence>
<evidence type="ECO:0000256" key="1">
    <source>
        <dbReference type="ARBA" id="ARBA00005525"/>
    </source>
</evidence>
<dbReference type="EC" id="1.5.1.2" evidence="4 5"/>
<dbReference type="Pfam" id="PF03807">
    <property type="entry name" value="F420_oxidored"/>
    <property type="match status" value="1"/>
</dbReference>
<keyword evidence="3 4" id="KW-0560">Oxidoreductase</keyword>
<evidence type="ECO:0000256" key="7">
    <source>
        <dbReference type="SAM" id="MobiDB-lite"/>
    </source>
</evidence>
<protein>
    <recommendedName>
        <fullName evidence="4 5">Pyrroline-5-carboxylate reductase</fullName>
        <shortName evidence="4">P5C reductase</shortName>
        <shortName evidence="4">P5CR</shortName>
        <ecNumber evidence="4 5">1.5.1.2</ecNumber>
    </recommendedName>
    <alternativeName>
        <fullName evidence="4">PCA reductase</fullName>
    </alternativeName>
</protein>
<evidence type="ECO:0000259" key="8">
    <source>
        <dbReference type="Pfam" id="PF03807"/>
    </source>
</evidence>
<dbReference type="RefSeq" id="WP_346051789.1">
    <property type="nucleotide sequence ID" value="NZ_JAYGII010000016.1"/>
</dbReference>
<keyword evidence="4" id="KW-0028">Amino-acid biosynthesis</keyword>
<feature type="region of interest" description="Disordered" evidence="7">
    <location>
        <begin position="217"/>
        <end position="236"/>
    </location>
</feature>
<dbReference type="PANTHER" id="PTHR11645:SF0">
    <property type="entry name" value="PYRROLINE-5-CARBOXYLATE REDUCTASE 3"/>
    <property type="match status" value="1"/>
</dbReference>
<proteinExistence type="inferred from homology"/>
<gene>
    <name evidence="4 10" type="primary">proC</name>
    <name evidence="10" type="ORF">VCB98_08740</name>
</gene>
<dbReference type="GO" id="GO:0005737">
    <property type="term" value="C:cytoplasm"/>
    <property type="evidence" value="ECO:0007669"/>
    <property type="project" value="UniProtKB-SubCell"/>
</dbReference>
<dbReference type="GO" id="GO:0004735">
    <property type="term" value="F:pyrroline-5-carboxylate reductase activity"/>
    <property type="evidence" value="ECO:0007669"/>
    <property type="project" value="UniProtKB-UniRule"/>
</dbReference>
<feature type="binding site" evidence="6">
    <location>
        <begin position="70"/>
        <end position="73"/>
    </location>
    <ligand>
        <name>NADP(+)</name>
        <dbReference type="ChEBI" id="CHEBI:58349"/>
    </ligand>
</feature>
<feature type="binding site" evidence="6">
    <location>
        <position position="57"/>
    </location>
    <ligand>
        <name>NADPH</name>
        <dbReference type="ChEBI" id="CHEBI:57783"/>
    </ligand>
</feature>
<evidence type="ECO:0000256" key="2">
    <source>
        <dbReference type="ARBA" id="ARBA00022857"/>
    </source>
</evidence>
<evidence type="ECO:0000256" key="5">
    <source>
        <dbReference type="NCBIfam" id="TIGR00112"/>
    </source>
</evidence>
<comment type="pathway">
    <text evidence="4">Amino-acid biosynthesis; L-proline biosynthesis; L-proline from L-glutamate 5-semialdehyde: step 1/1.</text>
</comment>
<dbReference type="SUPFAM" id="SSF51735">
    <property type="entry name" value="NAD(P)-binding Rossmann-fold domains"/>
    <property type="match status" value="1"/>
</dbReference>
<comment type="function">
    <text evidence="4">Catalyzes the reduction of 1-pyrroline-5-carboxylate (PCA) to L-proline.</text>
</comment>
<dbReference type="EMBL" id="JAYGII010000016">
    <property type="protein sequence ID" value="MEA5445904.1"/>
    <property type="molecule type" value="Genomic_DNA"/>
</dbReference>
<comment type="catalytic activity">
    <reaction evidence="4">
        <text>L-proline + NADP(+) = (S)-1-pyrroline-5-carboxylate + NADPH + 2 H(+)</text>
        <dbReference type="Rhea" id="RHEA:14109"/>
        <dbReference type="ChEBI" id="CHEBI:15378"/>
        <dbReference type="ChEBI" id="CHEBI:17388"/>
        <dbReference type="ChEBI" id="CHEBI:57783"/>
        <dbReference type="ChEBI" id="CHEBI:58349"/>
        <dbReference type="ChEBI" id="CHEBI:60039"/>
        <dbReference type="EC" id="1.5.1.2"/>
    </reaction>
</comment>
<sequence length="275" mass="29239">MSESTIAFIGGGNMAHSLVGGLIAGGRSPQHLWVADPFVDQLDTHRHRHGINVTQENTEAAAHADVIVMAVKPQILREAAAQIASIVQERQPLVLSIAAGLREPDISRWLGGNVPVVRAMPNTPSLLRCGATALYANPSVSAAQKTLAEEIMAAVGMALWVDEEAHMDAVTATSGSGPAYFFLVMEAMENAARSLDLPPELARRLVLQTALGAARMANEGDDDPATLREKVTSPGGTTAAALEVLREQGLEECFRKALTAARDRSQTLSDEFGRD</sequence>
<dbReference type="Gene3D" id="1.10.3730.10">
    <property type="entry name" value="ProC C-terminal domain-like"/>
    <property type="match status" value="1"/>
</dbReference>
<name>A0AAP6MK70_9GAMM</name>
<comment type="caution">
    <text evidence="10">The sequence shown here is derived from an EMBL/GenBank/DDBJ whole genome shotgun (WGS) entry which is preliminary data.</text>
</comment>
<comment type="similarity">
    <text evidence="1 4">Belongs to the pyrroline-5-carboxylate reductase family.</text>
</comment>
<dbReference type="HAMAP" id="MF_01925">
    <property type="entry name" value="P5C_reductase"/>
    <property type="match status" value="1"/>
</dbReference>
<dbReference type="InterPro" id="IPR036291">
    <property type="entry name" value="NAD(P)-bd_dom_sf"/>
</dbReference>
<keyword evidence="4" id="KW-0963">Cytoplasm</keyword>
<feature type="domain" description="Pyrroline-5-carboxylate reductase catalytic N-terminal" evidence="8">
    <location>
        <begin position="5"/>
        <end position="100"/>
    </location>
</feature>
<evidence type="ECO:0000256" key="6">
    <source>
        <dbReference type="PIRSR" id="PIRSR000193-1"/>
    </source>
</evidence>
<evidence type="ECO:0000313" key="10">
    <source>
        <dbReference type="EMBL" id="MEA5445904.1"/>
    </source>
</evidence>
<dbReference type="Proteomes" id="UP001302316">
    <property type="component" value="Unassembled WGS sequence"/>
</dbReference>
<reference evidence="10 11" key="1">
    <citation type="submission" date="2023-12" db="EMBL/GenBank/DDBJ databases">
        <title>Whole-genome sequencing of halo(alkali)philic microorganisms from hypersaline lakes.</title>
        <authorList>
            <person name="Sorokin D.Y."/>
            <person name="Merkel A.Y."/>
            <person name="Messina E."/>
            <person name="Yakimov M."/>
        </authorList>
    </citation>
    <scope>NUCLEOTIDE SEQUENCE [LARGE SCALE GENOMIC DNA]</scope>
    <source>
        <strain evidence="10 11">AB-CW1</strain>
    </source>
</reference>
<dbReference type="Pfam" id="PF14748">
    <property type="entry name" value="P5CR_dimer"/>
    <property type="match status" value="1"/>
</dbReference>
<evidence type="ECO:0000313" key="11">
    <source>
        <dbReference type="Proteomes" id="UP001302316"/>
    </source>
</evidence>
<accession>A0AAP6MK70</accession>
<dbReference type="FunFam" id="1.10.3730.10:FF:000001">
    <property type="entry name" value="Pyrroline-5-carboxylate reductase"/>
    <property type="match status" value="1"/>
</dbReference>
<dbReference type="SUPFAM" id="SSF48179">
    <property type="entry name" value="6-phosphogluconate dehydrogenase C-terminal domain-like"/>
    <property type="match status" value="1"/>
</dbReference>
<dbReference type="InterPro" id="IPR008927">
    <property type="entry name" value="6-PGluconate_DH-like_C_sf"/>
</dbReference>
<evidence type="ECO:0000256" key="4">
    <source>
        <dbReference type="HAMAP-Rule" id="MF_01925"/>
    </source>
</evidence>
<evidence type="ECO:0000259" key="9">
    <source>
        <dbReference type="Pfam" id="PF14748"/>
    </source>
</evidence>
<dbReference type="InterPro" id="IPR028939">
    <property type="entry name" value="P5C_Rdtase_cat_N"/>
</dbReference>
<dbReference type="AlphaFoldDB" id="A0AAP6MK70"/>